<gene>
    <name evidence="1" type="ORF">QFC19_007221</name>
</gene>
<organism evidence="1 2">
    <name type="scientific">Naganishia cerealis</name>
    <dbReference type="NCBI Taxonomy" id="610337"/>
    <lineage>
        <taxon>Eukaryota</taxon>
        <taxon>Fungi</taxon>
        <taxon>Dikarya</taxon>
        <taxon>Basidiomycota</taxon>
        <taxon>Agaricomycotina</taxon>
        <taxon>Tremellomycetes</taxon>
        <taxon>Filobasidiales</taxon>
        <taxon>Filobasidiaceae</taxon>
        <taxon>Naganishia</taxon>
    </lineage>
</organism>
<sequence length="122" mass="14013">MGGRIHGFLGGVLLTSVATYYTGEFVRSNKLFVSSQLQSSRDIIEHQIISHKHGHDKIMPVNKLFEETRRVSILETSKDLWNEELIKAVNWVYSIDWYKFGVQTDQAIMDLTDKVASIVEKK</sequence>
<comment type="caution">
    <text evidence="1">The sequence shown here is derived from an EMBL/GenBank/DDBJ whole genome shotgun (WGS) entry which is preliminary data.</text>
</comment>
<proteinExistence type="predicted"/>
<keyword evidence="2" id="KW-1185">Reference proteome</keyword>
<dbReference type="EMBL" id="JASBWR010000094">
    <property type="protein sequence ID" value="KAJ9096257.1"/>
    <property type="molecule type" value="Genomic_DNA"/>
</dbReference>
<protein>
    <submittedName>
        <fullName evidence="1">Uncharacterized protein</fullName>
    </submittedName>
</protein>
<evidence type="ECO:0000313" key="1">
    <source>
        <dbReference type="EMBL" id="KAJ9096257.1"/>
    </source>
</evidence>
<accession>A0ACC2VCG5</accession>
<dbReference type="Proteomes" id="UP001241377">
    <property type="component" value="Unassembled WGS sequence"/>
</dbReference>
<name>A0ACC2VCG5_9TREE</name>
<evidence type="ECO:0000313" key="2">
    <source>
        <dbReference type="Proteomes" id="UP001241377"/>
    </source>
</evidence>
<reference evidence="1" key="1">
    <citation type="submission" date="2023-04" db="EMBL/GenBank/DDBJ databases">
        <title>Draft Genome sequencing of Naganishia species isolated from polar environments using Oxford Nanopore Technology.</title>
        <authorList>
            <person name="Leo P."/>
            <person name="Venkateswaran K."/>
        </authorList>
    </citation>
    <scope>NUCLEOTIDE SEQUENCE</scope>
    <source>
        <strain evidence="1">MNA-CCFEE 5261</strain>
    </source>
</reference>